<dbReference type="CDD" id="cd00093">
    <property type="entry name" value="HTH_XRE"/>
    <property type="match status" value="1"/>
</dbReference>
<dbReference type="InterPro" id="IPR001387">
    <property type="entry name" value="Cro/C1-type_HTH"/>
</dbReference>
<evidence type="ECO:0000313" key="2">
    <source>
        <dbReference type="EMBL" id="ATF95482.1"/>
    </source>
</evidence>
<reference evidence="3 5" key="2">
    <citation type="submission" date="2018-06" db="EMBL/GenBank/DDBJ databases">
        <authorList>
            <consortium name="Pathogen Informatics"/>
            <person name="Doyle S."/>
        </authorList>
    </citation>
    <scope>NUCLEOTIDE SEQUENCE [LARGE SCALE GENOMIC DNA]</scope>
    <source>
        <strain evidence="3 5">NCTC12120</strain>
    </source>
</reference>
<accession>A0A291E6D4</accession>
<feature type="domain" description="HTH cro/C1-type" evidence="1">
    <location>
        <begin position="21"/>
        <end position="75"/>
    </location>
</feature>
<dbReference type="Proteomes" id="UP000251197">
    <property type="component" value="Unassembled WGS sequence"/>
</dbReference>
<evidence type="ECO:0000313" key="5">
    <source>
        <dbReference type="Proteomes" id="UP000251197"/>
    </source>
</evidence>
<evidence type="ECO:0000259" key="1">
    <source>
        <dbReference type="PROSITE" id="PS50943"/>
    </source>
</evidence>
<dbReference type="SMART" id="SM00530">
    <property type="entry name" value="HTH_XRE"/>
    <property type="match status" value="1"/>
</dbReference>
<dbReference type="InterPro" id="IPR010982">
    <property type="entry name" value="Lambda_DNA-bd_dom_sf"/>
</dbReference>
<dbReference type="Gene3D" id="1.10.260.40">
    <property type="entry name" value="lambda repressor-like DNA-binding domains"/>
    <property type="match status" value="1"/>
</dbReference>
<organism evidence="2 4">
    <name type="scientific">Cedecea neteri</name>
    <dbReference type="NCBI Taxonomy" id="158822"/>
    <lineage>
        <taxon>Bacteria</taxon>
        <taxon>Pseudomonadati</taxon>
        <taxon>Pseudomonadota</taxon>
        <taxon>Gammaproteobacteria</taxon>
        <taxon>Enterobacterales</taxon>
        <taxon>Enterobacteriaceae</taxon>
        <taxon>Cedecea</taxon>
    </lineage>
</organism>
<dbReference type="Pfam" id="PF01381">
    <property type="entry name" value="HTH_3"/>
    <property type="match status" value="1"/>
</dbReference>
<dbReference type="EMBL" id="UAVU01000009">
    <property type="protein sequence ID" value="SQC92083.1"/>
    <property type="molecule type" value="Genomic_DNA"/>
</dbReference>
<geneLocation type="plasmid" evidence="2">
    <name>unnamed</name>
</geneLocation>
<dbReference type="GO" id="GO:0003677">
    <property type="term" value="F:DNA binding"/>
    <property type="evidence" value="ECO:0007669"/>
    <property type="project" value="InterPro"/>
</dbReference>
<proteinExistence type="predicted"/>
<dbReference type="PROSITE" id="PS50943">
    <property type="entry name" value="HTH_CROC1"/>
    <property type="match status" value="1"/>
</dbReference>
<dbReference type="Proteomes" id="UP000217979">
    <property type="component" value="Plasmid unnamed"/>
</dbReference>
<gene>
    <name evidence="2" type="ORF">CO704_25770</name>
    <name evidence="3" type="ORF">NCTC12120_05269</name>
</gene>
<dbReference type="EMBL" id="CP023526">
    <property type="protein sequence ID" value="ATF95482.1"/>
    <property type="molecule type" value="Genomic_DNA"/>
</dbReference>
<protein>
    <submittedName>
        <fullName evidence="3">Helix-turn-helix domain</fullName>
    </submittedName>
    <submittedName>
        <fullName evidence="2">XRE family transcriptional regulator</fullName>
    </submittedName>
</protein>
<dbReference type="AlphaFoldDB" id="A0A291E6D4"/>
<evidence type="ECO:0000313" key="3">
    <source>
        <dbReference type="EMBL" id="SQC92083.1"/>
    </source>
</evidence>
<keyword evidence="2" id="KW-0614">Plasmid</keyword>
<dbReference type="RefSeq" id="WP_061279119.1">
    <property type="nucleotide sequence ID" value="NZ_CP023526.1"/>
</dbReference>
<reference evidence="2 4" key="1">
    <citation type="submission" date="2017-09" db="EMBL/GenBank/DDBJ databases">
        <title>FDA dAtabase for Regulatory Grade micrObial Sequences (FDA-ARGOS): Supporting development and validation of Infectious Disease Dx tests.</title>
        <authorList>
            <person name="Minogue T."/>
            <person name="Wolcott M."/>
            <person name="Wasieloski L."/>
            <person name="Aguilar W."/>
            <person name="Moore D."/>
            <person name="Tallon L."/>
            <person name="Sadzewicz L."/>
            <person name="Ott S."/>
            <person name="Zhao X."/>
            <person name="Nagaraj S."/>
            <person name="Vavikolanu K."/>
            <person name="Aluvathingal J."/>
            <person name="Nadendla S."/>
            <person name="Sichtig H."/>
        </authorList>
    </citation>
    <scope>NUCLEOTIDE SEQUENCE [LARGE SCALE GENOMIC DNA]</scope>
    <source>
        <strain evidence="2 4">FDAARGOS_392</strain>
        <plasmid evidence="4">Plasmid unnamed</plasmid>
        <plasmid evidence="2">unnamed</plasmid>
    </source>
</reference>
<dbReference type="SUPFAM" id="SSF47413">
    <property type="entry name" value="lambda repressor-like DNA-binding domains"/>
    <property type="match status" value="1"/>
</dbReference>
<name>A0A291E6D4_9ENTR</name>
<evidence type="ECO:0000313" key="4">
    <source>
        <dbReference type="Proteomes" id="UP000217979"/>
    </source>
</evidence>
<sequence>MVKKGSQLTEPADENMFGSRLSVAMEMSGYTKSSLARKSGLSEAAIRGYLKHESFPSILQLKKLAKATGVSAAWFLGEEGEWAEPAGVEDDIALLTMLFRHISEAQRHLVIMQAMRVLSAQYADSTVESLRDLSPSIMNIALKISRLSTEQRQKLQGEFDIDIVP</sequence>